<gene>
    <name evidence="1" type="ORF">RE6C_02657</name>
</gene>
<dbReference type="Proteomes" id="UP000011529">
    <property type="component" value="Unassembled WGS sequence"/>
</dbReference>
<comment type="caution">
    <text evidence="1">The sequence shown here is derived from an EMBL/GenBank/DDBJ whole genome shotgun (WGS) entry which is preliminary data.</text>
</comment>
<evidence type="ECO:0000313" key="2">
    <source>
        <dbReference type="Proteomes" id="UP000011529"/>
    </source>
</evidence>
<organism evidence="1 2">
    <name type="scientific">Rhodopirellula europaea 6C</name>
    <dbReference type="NCBI Taxonomy" id="1263867"/>
    <lineage>
        <taxon>Bacteria</taxon>
        <taxon>Pseudomonadati</taxon>
        <taxon>Planctomycetota</taxon>
        <taxon>Planctomycetia</taxon>
        <taxon>Pirellulales</taxon>
        <taxon>Pirellulaceae</taxon>
        <taxon>Rhodopirellula</taxon>
    </lineage>
</organism>
<protein>
    <submittedName>
        <fullName evidence="1">Uncharacterized protein</fullName>
    </submittedName>
</protein>
<reference evidence="1" key="2">
    <citation type="journal article" date="2013" name="Mar. Genomics">
        <title>Expression of sulfatases in Rhodopirellula baltica and the diversity of sulfatases in the genus Rhodopirellula.</title>
        <authorList>
            <person name="Wegner C.E."/>
            <person name="Richter-Heitmann T."/>
            <person name="Klindworth A."/>
            <person name="Klockow C."/>
            <person name="Richter M."/>
            <person name="Achstetter T."/>
            <person name="Glockner F.O."/>
            <person name="Harder J."/>
        </authorList>
    </citation>
    <scope>NUCLEOTIDE SEQUENCE [LARGE SCALE GENOMIC DNA]</scope>
    <source>
        <strain evidence="1">6C</strain>
    </source>
</reference>
<reference evidence="1" key="1">
    <citation type="submission" date="2012-11" db="EMBL/GenBank/DDBJ databases">
        <title>Permanent draft genomes of Rhodopirellula europaea strain SH398 and 6C.</title>
        <authorList>
            <person name="Richter M."/>
            <person name="Richter-Heitmann T."/>
            <person name="Frank C."/>
            <person name="Harder J."/>
            <person name="Glockner F.O."/>
        </authorList>
    </citation>
    <scope>NUCLEOTIDE SEQUENCE</scope>
    <source>
        <strain evidence="1">6C</strain>
    </source>
</reference>
<evidence type="ECO:0000313" key="1">
    <source>
        <dbReference type="EMBL" id="EMB16621.1"/>
    </source>
</evidence>
<dbReference type="AlphaFoldDB" id="M2A6R9"/>
<keyword evidence="2" id="KW-1185">Reference proteome</keyword>
<name>M2A6R9_9BACT</name>
<accession>M2A6R9</accession>
<dbReference type="EMBL" id="ANMO01000119">
    <property type="protein sequence ID" value="EMB16621.1"/>
    <property type="molecule type" value="Genomic_DNA"/>
</dbReference>
<sequence>MPRGFSRDLVVEWRSGHSNMHFPDTTAVVHAPKEHVSSDFQIPFGPSGQN</sequence>
<dbReference type="PATRIC" id="fig|1263867.3.peg.2838"/>
<proteinExistence type="predicted"/>